<dbReference type="SUPFAM" id="SSF51182">
    <property type="entry name" value="RmlC-like cupins"/>
    <property type="match status" value="1"/>
</dbReference>
<keyword evidence="1 2" id="KW-0413">Isomerase</keyword>
<dbReference type="PANTHER" id="PTHR39193:SF1">
    <property type="entry name" value="5-DEOXY-GLUCURONATE ISOMERASE"/>
    <property type="match status" value="1"/>
</dbReference>
<proteinExistence type="predicted"/>
<dbReference type="InterPro" id="IPR011051">
    <property type="entry name" value="RmlC_Cupin_sf"/>
</dbReference>
<dbReference type="OrthoDB" id="6121073at2"/>
<dbReference type="EMBL" id="JZEX01000051">
    <property type="protein sequence ID" value="KKB13049.1"/>
    <property type="molecule type" value="Genomic_DNA"/>
</dbReference>
<dbReference type="InterPro" id="IPR014710">
    <property type="entry name" value="RmlC-like_jellyroll"/>
</dbReference>
<dbReference type="RefSeq" id="WP_046107292.1">
    <property type="nucleotide sequence ID" value="NZ_JZEX01000051.1"/>
</dbReference>
<comment type="caution">
    <text evidence="2">The sequence shown here is derived from an EMBL/GenBank/DDBJ whole genome shotgun (WGS) entry which is preliminary data.</text>
</comment>
<dbReference type="PATRIC" id="fig|443610.3.peg.3263"/>
<accession>A0A0F5FW25</accession>
<dbReference type="Gene3D" id="2.60.120.10">
    <property type="entry name" value="Jelly Rolls"/>
    <property type="match status" value="2"/>
</dbReference>
<name>A0A0F5FW25_9HYPH</name>
<evidence type="ECO:0000313" key="3">
    <source>
        <dbReference type="Proteomes" id="UP000033632"/>
    </source>
</evidence>
<dbReference type="NCBIfam" id="TIGR04378">
    <property type="entry name" value="myo_inos_iolB"/>
    <property type="match status" value="1"/>
</dbReference>
<dbReference type="InterPro" id="IPR024203">
    <property type="entry name" value="Deoxy-glucuronate_isom_IolB"/>
</dbReference>
<reference evidence="2 3" key="1">
    <citation type="submission" date="2015-03" db="EMBL/GenBank/DDBJ databases">
        <authorList>
            <person name="Hassan Y.I."/>
            <person name="Lepp D."/>
            <person name="Li X.-Z."/>
            <person name="Zhou T."/>
        </authorList>
    </citation>
    <scope>NUCLEOTIDE SEQUENCE [LARGE SCALE GENOMIC DNA]</scope>
    <source>
        <strain evidence="2 3">BD-c194</strain>
    </source>
</reference>
<dbReference type="AlphaFoldDB" id="A0A0F5FW25"/>
<gene>
    <name evidence="2" type="ORF">VE25_03910</name>
</gene>
<organism evidence="2 3">
    <name type="scientific">Devosia geojensis</name>
    <dbReference type="NCBI Taxonomy" id="443610"/>
    <lineage>
        <taxon>Bacteria</taxon>
        <taxon>Pseudomonadati</taxon>
        <taxon>Pseudomonadota</taxon>
        <taxon>Alphaproteobacteria</taxon>
        <taxon>Hyphomicrobiales</taxon>
        <taxon>Devosiaceae</taxon>
        <taxon>Devosia</taxon>
    </lineage>
</organism>
<dbReference type="Pfam" id="PF04962">
    <property type="entry name" value="KduI"/>
    <property type="match status" value="1"/>
</dbReference>
<dbReference type="Proteomes" id="UP000033632">
    <property type="component" value="Unassembled WGS sequence"/>
</dbReference>
<protein>
    <submittedName>
        <fullName evidence="2">5-deoxyglucuronate isomerase</fullName>
    </submittedName>
</protein>
<dbReference type="InterPro" id="IPR021120">
    <property type="entry name" value="KduI/IolB_isomerase"/>
</dbReference>
<dbReference type="PANTHER" id="PTHR39193">
    <property type="entry name" value="5-DEOXY-GLUCURONATE ISOMERASE"/>
    <property type="match status" value="1"/>
</dbReference>
<dbReference type="GO" id="GO:0008880">
    <property type="term" value="F:glucuronate isomerase activity"/>
    <property type="evidence" value="ECO:0007669"/>
    <property type="project" value="InterPro"/>
</dbReference>
<sequence>MATTPNLRLRPKGDTGLVHDVTPKSAGWTYVGFKLHRLSEGGTAGGETGSDEVCLVLVSGKARISVDGQDFGELGERMSPFEGEPYSVYVPAGASWRAEAATALELAVCAAPGVRGAYAARVIAPGTNPRITRGKGSNTRYVTNILPETDPAHSLLVVEVITPAGNTSSYPPHKHDTDNLPYESLLEETYYHRFNPPQGFAFQRVYTDDRSLDVAMAVEDGDVSLVPKGYHPVATVHGYDSYYLNVMAGPHRTWKFHNAAEHEWLLK</sequence>
<keyword evidence="3" id="KW-1185">Reference proteome</keyword>
<dbReference type="STRING" id="443610.VE25_03910"/>
<evidence type="ECO:0000256" key="1">
    <source>
        <dbReference type="ARBA" id="ARBA00023235"/>
    </source>
</evidence>
<evidence type="ECO:0000313" key="2">
    <source>
        <dbReference type="EMBL" id="KKB13049.1"/>
    </source>
</evidence>
<dbReference type="PIRSF" id="PIRSF036628">
    <property type="entry name" value="IolB"/>
    <property type="match status" value="1"/>
</dbReference>
<dbReference type="GO" id="GO:0019310">
    <property type="term" value="P:inositol catabolic process"/>
    <property type="evidence" value="ECO:0007669"/>
    <property type="project" value="InterPro"/>
</dbReference>